<dbReference type="EMBL" id="AAXW01000016">
    <property type="protein sequence ID" value="EAZ91175.1"/>
    <property type="molecule type" value="Genomic_DNA"/>
</dbReference>
<accession>A3IQX0</accession>
<name>A3IQX0_9CHRO</name>
<comment type="caution">
    <text evidence="2">The sequence shown here is derived from an EMBL/GenBank/DDBJ whole genome shotgun (WGS) entry which is preliminary data.</text>
</comment>
<evidence type="ECO:0008006" key="4">
    <source>
        <dbReference type="Google" id="ProtNLM"/>
    </source>
</evidence>
<evidence type="ECO:0000256" key="1">
    <source>
        <dbReference type="SAM" id="SignalP"/>
    </source>
</evidence>
<evidence type="ECO:0000313" key="2">
    <source>
        <dbReference type="EMBL" id="EAZ91175.1"/>
    </source>
</evidence>
<dbReference type="Pfam" id="PF06282">
    <property type="entry name" value="DUF1036"/>
    <property type="match status" value="1"/>
</dbReference>
<dbReference type="eggNOG" id="ENOG502ZE6S">
    <property type="taxonomic scope" value="Bacteria"/>
</dbReference>
<proteinExistence type="predicted"/>
<protein>
    <recommendedName>
        <fullName evidence="4">DUF1036 domain-containing protein</fullName>
    </recommendedName>
</protein>
<keyword evidence="3" id="KW-1185">Reference proteome</keyword>
<feature type="chain" id="PRO_5002653232" description="DUF1036 domain-containing protein" evidence="1">
    <location>
        <begin position="20"/>
        <end position="151"/>
    </location>
</feature>
<reference evidence="2 3" key="1">
    <citation type="submission" date="2007-03" db="EMBL/GenBank/DDBJ databases">
        <authorList>
            <person name="Stal L."/>
            <person name="Ferriera S."/>
            <person name="Johnson J."/>
            <person name="Kravitz S."/>
            <person name="Beeson K."/>
            <person name="Sutton G."/>
            <person name="Rogers Y.-H."/>
            <person name="Friedman R."/>
            <person name="Frazier M."/>
            <person name="Venter J.C."/>
        </authorList>
    </citation>
    <scope>NUCLEOTIDE SEQUENCE [LARGE SCALE GENOMIC DNA]</scope>
    <source>
        <strain evidence="2 3">CCY0110</strain>
    </source>
</reference>
<evidence type="ECO:0000313" key="3">
    <source>
        <dbReference type="Proteomes" id="UP000003781"/>
    </source>
</evidence>
<gene>
    <name evidence="2" type="ORF">CY0110_12947</name>
</gene>
<sequence length="151" mass="17615">MIKKSLGLGLLMTTGAALGEFAFSPKMAQASELCNYRNEIVRVSGAYLNQDEVWVSKGWWLVEPGECMVYPDDWYTYVEVDRAQTVERTYLLNLEEEEVQTIQLCVLQDRYTFYNAELFEACDKHHYGFTDNSMQTFYLIGARRELIEYTQ</sequence>
<dbReference type="OrthoDB" id="427878at2"/>
<keyword evidence="1" id="KW-0732">Signal</keyword>
<organism evidence="2 3">
    <name type="scientific">Crocosphaera chwakensis CCY0110</name>
    <dbReference type="NCBI Taxonomy" id="391612"/>
    <lineage>
        <taxon>Bacteria</taxon>
        <taxon>Bacillati</taxon>
        <taxon>Cyanobacteriota</taxon>
        <taxon>Cyanophyceae</taxon>
        <taxon>Oscillatoriophycideae</taxon>
        <taxon>Chroococcales</taxon>
        <taxon>Aphanothecaceae</taxon>
        <taxon>Crocosphaera</taxon>
        <taxon>Crocosphaera chwakensis</taxon>
    </lineage>
</organism>
<dbReference type="InterPro" id="IPR009380">
    <property type="entry name" value="DUF1036"/>
</dbReference>
<dbReference type="Proteomes" id="UP000003781">
    <property type="component" value="Unassembled WGS sequence"/>
</dbReference>
<feature type="signal peptide" evidence="1">
    <location>
        <begin position="1"/>
        <end position="19"/>
    </location>
</feature>
<dbReference type="RefSeq" id="WP_008275785.1">
    <property type="nucleotide sequence ID" value="NZ_AAXW01000016.1"/>
</dbReference>
<dbReference type="AlphaFoldDB" id="A3IQX0"/>